<protein>
    <recommendedName>
        <fullName evidence="6">Zn(2)-C6 fungal-type domain-containing protein</fullName>
    </recommendedName>
</protein>
<dbReference type="PROSITE" id="PS50048">
    <property type="entry name" value="ZN2_CY6_FUNGAL_2"/>
    <property type="match status" value="1"/>
</dbReference>
<accession>A0ABQ8FHX1</accession>
<keyword evidence="3" id="KW-0804">Transcription</keyword>
<dbReference type="Pfam" id="PF00172">
    <property type="entry name" value="Zn_clus"/>
    <property type="match status" value="1"/>
</dbReference>
<feature type="domain" description="Zn(2)-C6 fungal-type" evidence="6">
    <location>
        <begin position="7"/>
        <end position="37"/>
    </location>
</feature>
<keyword evidence="4" id="KW-0539">Nucleus</keyword>
<feature type="region of interest" description="Disordered" evidence="5">
    <location>
        <begin position="110"/>
        <end position="140"/>
    </location>
</feature>
<organism evidence="7 8">
    <name type="scientific">Batrachochytrium salamandrivorans</name>
    <dbReference type="NCBI Taxonomy" id="1357716"/>
    <lineage>
        <taxon>Eukaryota</taxon>
        <taxon>Fungi</taxon>
        <taxon>Fungi incertae sedis</taxon>
        <taxon>Chytridiomycota</taxon>
        <taxon>Chytridiomycota incertae sedis</taxon>
        <taxon>Chytridiomycetes</taxon>
        <taxon>Rhizophydiales</taxon>
        <taxon>Rhizophydiales incertae sedis</taxon>
        <taxon>Batrachochytrium</taxon>
    </lineage>
</organism>
<evidence type="ECO:0000256" key="1">
    <source>
        <dbReference type="ARBA" id="ARBA00023015"/>
    </source>
</evidence>
<dbReference type="SUPFAM" id="SSF57701">
    <property type="entry name" value="Zn2/Cys6 DNA-binding domain"/>
    <property type="match status" value="1"/>
</dbReference>
<dbReference type="PANTHER" id="PTHR31069:SF32">
    <property type="entry name" value="ARGININE METABOLISM REGULATION PROTEIN II"/>
    <property type="match status" value="1"/>
</dbReference>
<comment type="caution">
    <text evidence="7">The sequence shown here is derived from an EMBL/GenBank/DDBJ whole genome shotgun (WGS) entry which is preliminary data.</text>
</comment>
<dbReference type="InterPro" id="IPR001138">
    <property type="entry name" value="Zn2Cys6_DnaBD"/>
</dbReference>
<dbReference type="CDD" id="cd00067">
    <property type="entry name" value="GAL4"/>
    <property type="match status" value="1"/>
</dbReference>
<dbReference type="Proteomes" id="UP001648503">
    <property type="component" value="Unassembled WGS sequence"/>
</dbReference>
<evidence type="ECO:0000256" key="3">
    <source>
        <dbReference type="ARBA" id="ARBA00023163"/>
    </source>
</evidence>
<keyword evidence="1" id="KW-0805">Transcription regulation</keyword>
<feature type="region of interest" description="Disordered" evidence="5">
    <location>
        <begin position="42"/>
        <end position="68"/>
    </location>
</feature>
<dbReference type="PANTHER" id="PTHR31069">
    <property type="entry name" value="OLEATE-ACTIVATED TRANSCRIPTION FACTOR 1-RELATED"/>
    <property type="match status" value="1"/>
</dbReference>
<keyword evidence="2" id="KW-0238">DNA-binding</keyword>
<evidence type="ECO:0000256" key="5">
    <source>
        <dbReference type="SAM" id="MobiDB-lite"/>
    </source>
</evidence>
<gene>
    <name evidence="7" type="ORF">BASA50_003583</name>
</gene>
<keyword evidence="8" id="KW-1185">Reference proteome</keyword>
<dbReference type="InterPro" id="IPR036864">
    <property type="entry name" value="Zn2-C6_fun-type_DNA-bd_sf"/>
</dbReference>
<evidence type="ECO:0000256" key="4">
    <source>
        <dbReference type="ARBA" id="ARBA00023242"/>
    </source>
</evidence>
<dbReference type="EMBL" id="JAFCIX010000102">
    <property type="protein sequence ID" value="KAH6598544.1"/>
    <property type="molecule type" value="Genomic_DNA"/>
</dbReference>
<reference evidence="7 8" key="1">
    <citation type="submission" date="2021-02" db="EMBL/GenBank/DDBJ databases">
        <title>Variation within the Batrachochytrium salamandrivorans European outbreak.</title>
        <authorList>
            <person name="Kelly M."/>
            <person name="Pasmans F."/>
            <person name="Shea T.P."/>
            <person name="Munoz J.F."/>
            <person name="Carranza S."/>
            <person name="Cuomo C.A."/>
            <person name="Martel A."/>
        </authorList>
    </citation>
    <scope>NUCLEOTIDE SEQUENCE [LARGE SCALE GENOMIC DNA]</scope>
    <source>
        <strain evidence="7 8">AMFP18/2</strain>
    </source>
</reference>
<evidence type="ECO:0000313" key="7">
    <source>
        <dbReference type="EMBL" id="KAH6598544.1"/>
    </source>
</evidence>
<evidence type="ECO:0000259" key="6">
    <source>
        <dbReference type="PROSITE" id="PS50048"/>
    </source>
</evidence>
<name>A0ABQ8FHX1_9FUNG</name>
<dbReference type="SMART" id="SM00066">
    <property type="entry name" value="GAL4"/>
    <property type="match status" value="1"/>
</dbReference>
<dbReference type="CDD" id="cd12148">
    <property type="entry name" value="fungal_TF_MHR"/>
    <property type="match status" value="1"/>
</dbReference>
<evidence type="ECO:0000313" key="8">
    <source>
        <dbReference type="Proteomes" id="UP001648503"/>
    </source>
</evidence>
<sequence>MVRLITACENCVRKKRRCDRLKPSCSACIQSKGTCVYMDAPARSRKRSNSPAAESSTMSDDGGGSVLPVETDAAELADRIHVLETLVQSLEDRFLAHPPVQNQQHMSAGISPEAISGGPTLHDMRHASLSSPDPRASGVASDRNSAAAVNMNTTNRLLFTYGQPILDGQEESQSQMLLRQQQSSKPSSPLSLLPFTANVQPVVFNHMELDLINRLDLANRSVTILSPHMIFVTPTFLIRCIHECKALELSLYSLFLSGSLDLLDFPGRQGLAMRCYEAALYEIQHALESDSVATVLGLHSMALCSICSGMRAFIERARYMAVSIGLNDESRIQRIPSTPEDHNSCRGVWWGLCQLDWVYSFAWRIPPRIPDSQHLVRYPLDASVVPISSNPFELLNSSLSERDARMEVASNSIGGSFVVTKPGCGVAVSYLIIQRILSKIGLITTPFSDIQTRLAGKSQKDLIDLDQRNVLLEASLNGWWYAVPEAVRRFSQRVAAQHGSRDISAANVANRSLSGLVDELDITTPKSWLPVMILTMAYVGRILLRQDRWASAIFTNAQMASSVPAFRESLQAAFEASYLLSLVVHHRAYSLISPMIRVHLLELALFLAIANKMRLATSQDTARVQESLVTLGLIFNNTNYAWTETMTKVNSFILDLFSTIDDPVKVMIKADEIRVPPPSMYPDEKNSILDQIRQSSLVATEHGQG</sequence>
<dbReference type="Gene3D" id="4.10.240.10">
    <property type="entry name" value="Zn(2)-C6 fungal-type DNA-binding domain"/>
    <property type="match status" value="1"/>
</dbReference>
<evidence type="ECO:0000256" key="2">
    <source>
        <dbReference type="ARBA" id="ARBA00023125"/>
    </source>
</evidence>
<feature type="compositionally biased region" description="Polar residues" evidence="5">
    <location>
        <begin position="49"/>
        <end position="59"/>
    </location>
</feature>
<proteinExistence type="predicted"/>
<dbReference type="InterPro" id="IPR050675">
    <property type="entry name" value="OAF3"/>
</dbReference>